<protein>
    <submittedName>
        <fullName evidence="1">DUF1657 domain-containing protein</fullName>
    </submittedName>
</protein>
<organism evidence="1 2">
    <name type="scientific">Pelosinus baikalensis</name>
    <dbReference type="NCBI Taxonomy" id="2892015"/>
    <lineage>
        <taxon>Bacteria</taxon>
        <taxon>Bacillati</taxon>
        <taxon>Bacillota</taxon>
        <taxon>Negativicutes</taxon>
        <taxon>Selenomonadales</taxon>
        <taxon>Sporomusaceae</taxon>
        <taxon>Pelosinus</taxon>
    </lineage>
</organism>
<dbReference type="Gene3D" id="1.20.1260.10">
    <property type="match status" value="1"/>
</dbReference>
<dbReference type="InterPro" id="IPR009078">
    <property type="entry name" value="Ferritin-like_SF"/>
</dbReference>
<dbReference type="Pfam" id="PF07870">
    <property type="entry name" value="DUF1657"/>
    <property type="match status" value="1"/>
</dbReference>
<dbReference type="InterPro" id="IPR012452">
    <property type="entry name" value="DUF1657"/>
</dbReference>
<evidence type="ECO:0000313" key="1">
    <source>
        <dbReference type="EMBL" id="MCC5467951.1"/>
    </source>
</evidence>
<sequence length="72" mass="8169">MTVQQDLQKALATAKSAQGSYAQFVQSTQDQTAKQMFQQMEQDMVRHIAQLNSRLGTVQENYSNQDTQQTSK</sequence>
<gene>
    <name evidence="1" type="ORF">LMF89_21680</name>
</gene>
<dbReference type="InterPro" id="IPR012347">
    <property type="entry name" value="Ferritin-like"/>
</dbReference>
<proteinExistence type="predicted"/>
<name>A0ABS8HZA7_9FIRM</name>
<dbReference type="EMBL" id="JAJHJB010000044">
    <property type="protein sequence ID" value="MCC5467951.1"/>
    <property type="molecule type" value="Genomic_DNA"/>
</dbReference>
<dbReference type="Proteomes" id="UP001165492">
    <property type="component" value="Unassembled WGS sequence"/>
</dbReference>
<dbReference type="SUPFAM" id="SSF47240">
    <property type="entry name" value="Ferritin-like"/>
    <property type="match status" value="1"/>
</dbReference>
<accession>A0ABS8HZA7</accession>
<dbReference type="RefSeq" id="WP_229536876.1">
    <property type="nucleotide sequence ID" value="NZ_JAJHJB010000044.1"/>
</dbReference>
<reference evidence="1" key="1">
    <citation type="submission" date="2021-11" db="EMBL/GenBank/DDBJ databases">
        <title>Description of a new species Pelosinus isolated from the bottom sediments of Lake Baikal.</title>
        <authorList>
            <person name="Zakharyuk A."/>
        </authorList>
    </citation>
    <scope>NUCLEOTIDE SEQUENCE</scope>
    <source>
        <strain evidence="1">Bkl1</strain>
    </source>
</reference>
<evidence type="ECO:0000313" key="2">
    <source>
        <dbReference type="Proteomes" id="UP001165492"/>
    </source>
</evidence>
<keyword evidence="2" id="KW-1185">Reference proteome</keyword>
<comment type="caution">
    <text evidence="1">The sequence shown here is derived from an EMBL/GenBank/DDBJ whole genome shotgun (WGS) entry which is preliminary data.</text>
</comment>